<evidence type="ECO:0000313" key="2">
    <source>
        <dbReference type="Proteomes" id="UP001298593"/>
    </source>
</evidence>
<dbReference type="RefSeq" id="WP_224972560.1">
    <property type="nucleotide sequence ID" value="NZ_JAYJJU010000050.1"/>
</dbReference>
<sequence>MLRRWPDTPKGRDDRDGWELLHQNSHNPPVLRAGAAGHLAGIDFARG</sequence>
<accession>A0ABU5Y6Y9</accession>
<dbReference type="EMBL" id="JAYJJU010000050">
    <property type="protein sequence ID" value="MEB3035051.1"/>
    <property type="molecule type" value="Genomic_DNA"/>
</dbReference>
<proteinExistence type="predicted"/>
<evidence type="ECO:0000313" key="1">
    <source>
        <dbReference type="EMBL" id="MEB3035051.1"/>
    </source>
</evidence>
<protein>
    <submittedName>
        <fullName evidence="1">Uncharacterized protein</fullName>
    </submittedName>
</protein>
<gene>
    <name evidence="1" type="ORF">KV113_26275</name>
</gene>
<comment type="caution">
    <text evidence="1">The sequence shown here is derived from an EMBL/GenBank/DDBJ whole genome shotgun (WGS) entry which is preliminary data.</text>
</comment>
<keyword evidence="2" id="KW-1185">Reference proteome</keyword>
<dbReference type="Proteomes" id="UP001298593">
    <property type="component" value="Unassembled WGS sequence"/>
</dbReference>
<reference evidence="1 2" key="1">
    <citation type="submission" date="2023-12" db="EMBL/GenBank/DDBJ databases">
        <title>Description of new species of Mycobacterium terrae complex isolated from sewage at the Sao Paulo Zoological Park Foundation in Brazil.</title>
        <authorList>
            <person name="Romagnoli C.L."/>
            <person name="Conceicao E.C."/>
            <person name="Machado E."/>
            <person name="Barreto L.B.P.F."/>
            <person name="Sharma A."/>
            <person name="Silva N.M."/>
            <person name="Marques L.E."/>
            <person name="Juliana M.A."/>
            <person name="Lourenco M.C.S."/>
            <person name="Digiampietri L.A."/>
            <person name="Suffys P.N."/>
            <person name="Viana-Niero C."/>
        </authorList>
    </citation>
    <scope>NUCLEOTIDE SEQUENCE [LARGE SCALE GENOMIC DNA]</scope>
    <source>
        <strain evidence="1 2">MYC340</strain>
    </source>
</reference>
<organism evidence="1 2">
    <name type="scientific">[Mycobacterium] nativiensis</name>
    <dbReference type="NCBI Taxonomy" id="2855503"/>
    <lineage>
        <taxon>Bacteria</taxon>
        <taxon>Bacillati</taxon>
        <taxon>Actinomycetota</taxon>
        <taxon>Actinomycetes</taxon>
        <taxon>Mycobacteriales</taxon>
        <taxon>Mycobacteriaceae</taxon>
        <taxon>Mycolicibacter</taxon>
    </lineage>
</organism>
<name>A0ABU5Y6Y9_9MYCO</name>